<evidence type="ECO:0000313" key="3">
    <source>
        <dbReference type="Proteomes" id="UP000501690"/>
    </source>
</evidence>
<accession>A0A4D6LFQ7</accession>
<protein>
    <submittedName>
        <fullName evidence="2">Uncharacterized protein</fullName>
    </submittedName>
</protein>
<evidence type="ECO:0000256" key="1">
    <source>
        <dbReference type="SAM" id="MobiDB-lite"/>
    </source>
</evidence>
<reference evidence="2 3" key="1">
    <citation type="submission" date="2019-04" db="EMBL/GenBank/DDBJ databases">
        <title>An improved genome assembly and genetic linkage map for asparagus bean, Vigna unguiculata ssp. sesquipedialis.</title>
        <authorList>
            <person name="Xia Q."/>
            <person name="Zhang R."/>
            <person name="Dong Y."/>
        </authorList>
    </citation>
    <scope>NUCLEOTIDE SEQUENCE [LARGE SCALE GENOMIC DNA]</scope>
    <source>
        <tissue evidence="2">Leaf</tissue>
    </source>
</reference>
<organism evidence="2 3">
    <name type="scientific">Vigna unguiculata</name>
    <name type="common">Cowpea</name>
    <dbReference type="NCBI Taxonomy" id="3917"/>
    <lineage>
        <taxon>Eukaryota</taxon>
        <taxon>Viridiplantae</taxon>
        <taxon>Streptophyta</taxon>
        <taxon>Embryophyta</taxon>
        <taxon>Tracheophyta</taxon>
        <taxon>Spermatophyta</taxon>
        <taxon>Magnoliopsida</taxon>
        <taxon>eudicotyledons</taxon>
        <taxon>Gunneridae</taxon>
        <taxon>Pentapetalae</taxon>
        <taxon>rosids</taxon>
        <taxon>fabids</taxon>
        <taxon>Fabales</taxon>
        <taxon>Fabaceae</taxon>
        <taxon>Papilionoideae</taxon>
        <taxon>50 kb inversion clade</taxon>
        <taxon>NPAAA clade</taxon>
        <taxon>indigoferoid/millettioid clade</taxon>
        <taxon>Phaseoleae</taxon>
        <taxon>Vigna</taxon>
    </lineage>
</organism>
<dbReference type="AlphaFoldDB" id="A0A4D6LFQ7"/>
<dbReference type="EMBL" id="CP039347">
    <property type="protein sequence ID" value="QCD87407.1"/>
    <property type="molecule type" value="Genomic_DNA"/>
</dbReference>
<feature type="compositionally biased region" description="Basic residues" evidence="1">
    <location>
        <begin position="1"/>
        <end position="10"/>
    </location>
</feature>
<dbReference type="Proteomes" id="UP000501690">
    <property type="component" value="Linkage Group LG3"/>
</dbReference>
<proteinExistence type="predicted"/>
<feature type="region of interest" description="Disordered" evidence="1">
    <location>
        <begin position="1"/>
        <end position="31"/>
    </location>
</feature>
<gene>
    <name evidence="2" type="ORF">DEO72_LG3g1941</name>
</gene>
<evidence type="ECO:0000313" key="2">
    <source>
        <dbReference type="EMBL" id="QCD87407.1"/>
    </source>
</evidence>
<keyword evidence="3" id="KW-1185">Reference proteome</keyword>
<name>A0A4D6LFQ7_VIGUN</name>
<sequence length="58" mass="6170">MEASRARKKPSNSSVERKMESANNTNDVASFDDFSSDSFGWRQEGSSTVALGGGVVLA</sequence>